<dbReference type="AlphaFoldDB" id="A0A8K0NGB0"/>
<feature type="domain" description="Major facilitator superfamily (MFS) profile" evidence="8">
    <location>
        <begin position="28"/>
        <end position="515"/>
    </location>
</feature>
<evidence type="ECO:0000256" key="6">
    <source>
        <dbReference type="SAM" id="MobiDB-lite"/>
    </source>
</evidence>
<feature type="transmembrane region" description="Helical" evidence="7">
    <location>
        <begin position="486"/>
        <end position="506"/>
    </location>
</feature>
<feature type="transmembrane region" description="Helical" evidence="7">
    <location>
        <begin position="30"/>
        <end position="54"/>
    </location>
</feature>
<evidence type="ECO:0000313" key="9">
    <source>
        <dbReference type="EMBL" id="KAG5925507.1"/>
    </source>
</evidence>
<dbReference type="GO" id="GO:0022857">
    <property type="term" value="F:transmembrane transporter activity"/>
    <property type="evidence" value="ECO:0007669"/>
    <property type="project" value="InterPro"/>
</dbReference>
<dbReference type="GO" id="GO:0016020">
    <property type="term" value="C:membrane"/>
    <property type="evidence" value="ECO:0007669"/>
    <property type="project" value="UniProtKB-SubCell"/>
</dbReference>
<feature type="transmembrane region" description="Helical" evidence="7">
    <location>
        <begin position="392"/>
        <end position="411"/>
    </location>
</feature>
<keyword evidence="4 7" id="KW-1133">Transmembrane helix</keyword>
<evidence type="ECO:0000256" key="5">
    <source>
        <dbReference type="ARBA" id="ARBA00023136"/>
    </source>
</evidence>
<feature type="compositionally biased region" description="Basic and acidic residues" evidence="6">
    <location>
        <begin position="1"/>
        <end position="10"/>
    </location>
</feature>
<evidence type="ECO:0000256" key="2">
    <source>
        <dbReference type="ARBA" id="ARBA00022448"/>
    </source>
</evidence>
<evidence type="ECO:0000256" key="3">
    <source>
        <dbReference type="ARBA" id="ARBA00022692"/>
    </source>
</evidence>
<dbReference type="PANTHER" id="PTHR23504">
    <property type="entry name" value="MAJOR FACILITATOR SUPERFAMILY DOMAIN-CONTAINING PROTEIN 10"/>
    <property type="match status" value="1"/>
</dbReference>
<dbReference type="EMBL" id="SRPY01000367">
    <property type="protein sequence ID" value="KAG5925507.1"/>
    <property type="molecule type" value="Genomic_DNA"/>
</dbReference>
<comment type="caution">
    <text evidence="9">The sequence shown here is derived from an EMBL/GenBank/DDBJ whole genome shotgun (WGS) entry which is preliminary data.</text>
</comment>
<dbReference type="Gene3D" id="1.20.1250.20">
    <property type="entry name" value="MFS general substrate transporter like domains"/>
    <property type="match status" value="1"/>
</dbReference>
<dbReference type="OrthoDB" id="10262656at2759"/>
<keyword evidence="10" id="KW-1185">Reference proteome</keyword>
<feature type="transmembrane region" description="Helical" evidence="7">
    <location>
        <begin position="66"/>
        <end position="88"/>
    </location>
</feature>
<name>A0A8K0NGB0_9HYPO</name>
<dbReference type="InterPro" id="IPR020846">
    <property type="entry name" value="MFS_dom"/>
</dbReference>
<evidence type="ECO:0000259" key="8">
    <source>
        <dbReference type="PROSITE" id="PS50850"/>
    </source>
</evidence>
<evidence type="ECO:0000256" key="7">
    <source>
        <dbReference type="SAM" id="Phobius"/>
    </source>
</evidence>
<keyword evidence="5 7" id="KW-0472">Membrane</keyword>
<dbReference type="InterPro" id="IPR011701">
    <property type="entry name" value="MFS"/>
</dbReference>
<feature type="transmembrane region" description="Helical" evidence="7">
    <location>
        <begin position="100"/>
        <end position="127"/>
    </location>
</feature>
<feature type="region of interest" description="Disordered" evidence="6">
    <location>
        <begin position="239"/>
        <end position="285"/>
    </location>
</feature>
<keyword evidence="3 7" id="KW-0812">Transmembrane</keyword>
<dbReference type="InterPro" id="IPR036259">
    <property type="entry name" value="MFS_trans_sf"/>
</dbReference>
<dbReference type="SUPFAM" id="SSF103473">
    <property type="entry name" value="MFS general substrate transporter"/>
    <property type="match status" value="1"/>
</dbReference>
<evidence type="ECO:0000256" key="1">
    <source>
        <dbReference type="ARBA" id="ARBA00004141"/>
    </source>
</evidence>
<dbReference type="Pfam" id="PF07690">
    <property type="entry name" value="MFS_1"/>
    <property type="match status" value="1"/>
</dbReference>
<organism evidence="9 10">
    <name type="scientific">Claviceps africana</name>
    <dbReference type="NCBI Taxonomy" id="83212"/>
    <lineage>
        <taxon>Eukaryota</taxon>
        <taxon>Fungi</taxon>
        <taxon>Dikarya</taxon>
        <taxon>Ascomycota</taxon>
        <taxon>Pezizomycotina</taxon>
        <taxon>Sordariomycetes</taxon>
        <taxon>Hypocreomycetidae</taxon>
        <taxon>Hypocreales</taxon>
        <taxon>Clavicipitaceae</taxon>
        <taxon>Claviceps</taxon>
    </lineage>
</organism>
<accession>A0A8K0NGB0</accession>
<feature type="compositionally biased region" description="Polar residues" evidence="6">
    <location>
        <begin position="255"/>
        <end position="276"/>
    </location>
</feature>
<gene>
    <name evidence="9" type="ORF">E4U42_004227</name>
</gene>
<dbReference type="PANTHER" id="PTHR23504:SF15">
    <property type="entry name" value="MAJOR FACILITATOR SUPERFAMILY (MFS) PROFILE DOMAIN-CONTAINING PROTEIN"/>
    <property type="match status" value="1"/>
</dbReference>
<evidence type="ECO:0000256" key="4">
    <source>
        <dbReference type="ARBA" id="ARBA00022989"/>
    </source>
</evidence>
<dbReference type="PROSITE" id="PS50850">
    <property type="entry name" value="MFS"/>
    <property type="match status" value="1"/>
</dbReference>
<protein>
    <recommendedName>
        <fullName evidence="8">Major facilitator superfamily (MFS) profile domain-containing protein</fullName>
    </recommendedName>
</protein>
<proteinExistence type="predicted"/>
<comment type="subcellular location">
    <subcellularLocation>
        <location evidence="1">Membrane</location>
        <topology evidence="1">Multi-pass membrane protein</topology>
    </subcellularLocation>
</comment>
<evidence type="ECO:0000313" key="10">
    <source>
        <dbReference type="Proteomes" id="UP000811619"/>
    </source>
</evidence>
<dbReference type="Proteomes" id="UP000811619">
    <property type="component" value="Unassembled WGS sequence"/>
</dbReference>
<sequence>MRKHAAEESGRGGGGQDGARTPPFPARQMFILACCRICEPIAFMSIFPYIYYMIQDFDITDDPGRISVFAGMVTSAFTLAEFATGVLWGRLSDKIGRKPVLLFGLLGTGVSVLLFGFASSLPVALFARALGGLLNGSIIGPMIGGALARPCISYPDLFPRGTIWDRYPYLLPNLISAATVFFGVIVGLLFLEETHASKKKQRDMGRELGEHVLCFVHNIPICRSLTRRNVEKESLLAHNRPAGYGSTPAEGMWSSDMSESEQTLPAYQSRENSPSRTPRAHPTVTPAAVTRPGAVKSEQDMVIFTKPVVMNIVSYGVLAFHTMSFDQLFPVFLSTGEPKGGRHVELPFKFVDGFGLDTKTIGAIMSVQGLYSLFSNFAIVAPVTQRAGSLRLFRLLAFTYFALYLVTPYIVLFPHNLRMPAIYVLVIWKCTYATMAYPNNAILLANAAPSKEVLGTINGIAASAASLCRALGPTISGLLYSLGLQTGYSVLAWWFNGLVTVAGAYLSSQISEGGPRISDAEEVDSLLDETLLVDDEHGRAV</sequence>
<keyword evidence="2" id="KW-0813">Transport</keyword>
<feature type="region of interest" description="Disordered" evidence="6">
    <location>
        <begin position="1"/>
        <end position="21"/>
    </location>
</feature>
<reference evidence="9" key="1">
    <citation type="journal article" date="2020" name="bioRxiv">
        <title>Whole genome comparisons of ergot fungi reveals the divergence and evolution of species within the genus Claviceps are the result of varying mechanisms driving genome evolution and host range expansion.</title>
        <authorList>
            <person name="Wyka S.A."/>
            <person name="Mondo S.J."/>
            <person name="Liu M."/>
            <person name="Dettman J."/>
            <person name="Nalam V."/>
            <person name="Broders K.D."/>
        </authorList>
    </citation>
    <scope>NUCLEOTIDE SEQUENCE</scope>
    <source>
        <strain evidence="9">CCC 489</strain>
    </source>
</reference>
<feature type="transmembrane region" description="Helical" evidence="7">
    <location>
        <begin position="169"/>
        <end position="191"/>
    </location>
</feature>